<name>A0ABS3ZTJ5_9BRAD</name>
<gene>
    <name evidence="1" type="ORF">JWS04_10325</name>
</gene>
<protein>
    <submittedName>
        <fullName evidence="1">Uncharacterized protein</fullName>
    </submittedName>
</protein>
<dbReference type="RefSeq" id="WP_209294914.1">
    <property type="nucleotide sequence ID" value="NZ_JAGIKT010000017.1"/>
</dbReference>
<dbReference type="Proteomes" id="UP000669317">
    <property type="component" value="Unassembled WGS sequence"/>
</dbReference>
<evidence type="ECO:0000313" key="1">
    <source>
        <dbReference type="EMBL" id="MBP0111476.1"/>
    </source>
</evidence>
<keyword evidence="2" id="KW-1185">Reference proteome</keyword>
<sequence length="184" mass="20762">MTHAQIFSSPKVHGFISYTEELVADALIQTTLDPNVRALKFVSSFEMPGEPRLQDLILVRRREGLFELRIIRVGEVSLRRPEECRNSKLRIWTLIEEDIMATPKRQNARTIYSSRGVRVSVHLRMSILDAVGRRSVRLAVLTDRLASFANVDQAILHLAWVGALRLDGNGCLIGPFTLVSAVRT</sequence>
<organism evidence="1 2">
    <name type="scientific">Bradyrhizobium vignae</name>
    <dbReference type="NCBI Taxonomy" id="1549949"/>
    <lineage>
        <taxon>Bacteria</taxon>
        <taxon>Pseudomonadati</taxon>
        <taxon>Pseudomonadota</taxon>
        <taxon>Alphaproteobacteria</taxon>
        <taxon>Hyphomicrobiales</taxon>
        <taxon>Nitrobacteraceae</taxon>
        <taxon>Bradyrhizobium</taxon>
    </lineage>
</organism>
<comment type="caution">
    <text evidence="1">The sequence shown here is derived from an EMBL/GenBank/DDBJ whole genome shotgun (WGS) entry which is preliminary data.</text>
</comment>
<evidence type="ECO:0000313" key="2">
    <source>
        <dbReference type="Proteomes" id="UP000669317"/>
    </source>
</evidence>
<dbReference type="EMBL" id="JAGIKT010000017">
    <property type="protein sequence ID" value="MBP0111476.1"/>
    <property type="molecule type" value="Genomic_DNA"/>
</dbReference>
<proteinExistence type="predicted"/>
<reference evidence="1 2" key="1">
    <citation type="submission" date="2021-03" db="EMBL/GenBank/DDBJ databases">
        <title>Genome Sequence of Bradyrhizobium vignae strain ISRA400.</title>
        <authorList>
            <person name="Tisa L.S."/>
            <person name="Svistoonoff S."/>
            <person name="Hocher V."/>
            <person name="Fall S."/>
            <person name="Zaiya A."/>
            <person name="Naing D."/>
            <person name="Niang N."/>
            <person name="Diouf A."/>
            <person name="Dasylva M.C."/>
            <person name="Toure O."/>
            <person name="Gueye M."/>
            <person name="Gully D."/>
            <person name="Tisseyre P."/>
            <person name="Simpson S."/>
            <person name="Morris K."/>
            <person name="Thomas W.K."/>
        </authorList>
    </citation>
    <scope>NUCLEOTIDE SEQUENCE [LARGE SCALE GENOMIC DNA]</scope>
    <source>
        <strain evidence="1 2">ISRA400</strain>
    </source>
</reference>
<accession>A0ABS3ZTJ5</accession>